<proteinExistence type="predicted"/>
<organism evidence="2 3">
    <name type="scientific">Paractinoplanes globisporus</name>
    <dbReference type="NCBI Taxonomy" id="113565"/>
    <lineage>
        <taxon>Bacteria</taxon>
        <taxon>Bacillati</taxon>
        <taxon>Actinomycetota</taxon>
        <taxon>Actinomycetes</taxon>
        <taxon>Micromonosporales</taxon>
        <taxon>Micromonosporaceae</taxon>
        <taxon>Paractinoplanes</taxon>
    </lineage>
</organism>
<evidence type="ECO:0000259" key="1">
    <source>
        <dbReference type="PROSITE" id="PS50943"/>
    </source>
</evidence>
<evidence type="ECO:0000313" key="3">
    <source>
        <dbReference type="Proteomes" id="UP001602245"/>
    </source>
</evidence>
<dbReference type="PROSITE" id="PS50943">
    <property type="entry name" value="HTH_CROC1"/>
    <property type="match status" value="1"/>
</dbReference>
<dbReference type="EMBL" id="JBIAZU010000007">
    <property type="protein sequence ID" value="MFF5295577.1"/>
    <property type="molecule type" value="Genomic_DNA"/>
</dbReference>
<comment type="caution">
    <text evidence="2">The sequence shown here is derived from an EMBL/GenBank/DDBJ whole genome shotgun (WGS) entry which is preliminary data.</text>
</comment>
<dbReference type="InterPro" id="IPR010982">
    <property type="entry name" value="Lambda_DNA-bd_dom_sf"/>
</dbReference>
<dbReference type="CDD" id="cd00093">
    <property type="entry name" value="HTH_XRE"/>
    <property type="match status" value="1"/>
</dbReference>
<evidence type="ECO:0000313" key="2">
    <source>
        <dbReference type="EMBL" id="MFF5295577.1"/>
    </source>
</evidence>
<gene>
    <name evidence="2" type="ORF">ACFY35_39620</name>
</gene>
<dbReference type="Proteomes" id="UP001602245">
    <property type="component" value="Unassembled WGS sequence"/>
</dbReference>
<dbReference type="Gene3D" id="1.10.260.40">
    <property type="entry name" value="lambda repressor-like DNA-binding domains"/>
    <property type="match status" value="1"/>
</dbReference>
<dbReference type="RefSeq" id="WP_020513073.1">
    <property type="nucleotide sequence ID" value="NZ_JBIAZU010000007.1"/>
</dbReference>
<dbReference type="Pfam" id="PF01381">
    <property type="entry name" value="HTH_3"/>
    <property type="match status" value="1"/>
</dbReference>
<accession>A0ABW6WTU1</accession>
<reference evidence="2 3" key="1">
    <citation type="submission" date="2024-10" db="EMBL/GenBank/DDBJ databases">
        <title>The Natural Products Discovery Center: Release of the First 8490 Sequenced Strains for Exploring Actinobacteria Biosynthetic Diversity.</title>
        <authorList>
            <person name="Kalkreuter E."/>
            <person name="Kautsar S.A."/>
            <person name="Yang D."/>
            <person name="Bader C.D."/>
            <person name="Teijaro C.N."/>
            <person name="Fluegel L."/>
            <person name="Davis C.M."/>
            <person name="Simpson J.R."/>
            <person name="Lauterbach L."/>
            <person name="Steele A.D."/>
            <person name="Gui C."/>
            <person name="Meng S."/>
            <person name="Li G."/>
            <person name="Viehrig K."/>
            <person name="Ye F."/>
            <person name="Su P."/>
            <person name="Kiefer A.F."/>
            <person name="Nichols A."/>
            <person name="Cepeda A.J."/>
            <person name="Yan W."/>
            <person name="Fan B."/>
            <person name="Jiang Y."/>
            <person name="Adhikari A."/>
            <person name="Zheng C.-J."/>
            <person name="Schuster L."/>
            <person name="Cowan T.M."/>
            <person name="Smanski M.J."/>
            <person name="Chevrette M.G."/>
            <person name="De Carvalho L.P.S."/>
            <person name="Shen B."/>
        </authorList>
    </citation>
    <scope>NUCLEOTIDE SEQUENCE [LARGE SCALE GENOMIC DNA]</scope>
    <source>
        <strain evidence="2 3">NPDC000087</strain>
    </source>
</reference>
<name>A0ABW6WTU1_9ACTN</name>
<dbReference type="SMART" id="SM00530">
    <property type="entry name" value="HTH_XRE"/>
    <property type="match status" value="1"/>
</dbReference>
<dbReference type="InterPro" id="IPR001387">
    <property type="entry name" value="Cro/C1-type_HTH"/>
</dbReference>
<protein>
    <submittedName>
        <fullName evidence="2">Helix-turn-helix domain-containing protein</fullName>
    </submittedName>
</protein>
<sequence length="98" mass="10539">MGGSRNWAETTGDGPEQRRRVCEQLLVTVGCAQLAQIRKDSGLTQATLGAAIGLSRGRISQIERGEPVSLDVLRKYVAGLGGEVEVGARFGGLWLRMR</sequence>
<keyword evidence="3" id="KW-1185">Reference proteome</keyword>
<dbReference type="SUPFAM" id="SSF47413">
    <property type="entry name" value="lambda repressor-like DNA-binding domains"/>
    <property type="match status" value="1"/>
</dbReference>
<feature type="domain" description="HTH cro/C1-type" evidence="1">
    <location>
        <begin position="34"/>
        <end position="87"/>
    </location>
</feature>